<dbReference type="PIRSF" id="PIRSF001563">
    <property type="entry name" value="Folylpolyglu_synth"/>
    <property type="match status" value="1"/>
</dbReference>
<dbReference type="PANTHER" id="PTHR11136:SF0">
    <property type="entry name" value="DIHYDROFOLATE SYNTHETASE-RELATED"/>
    <property type="match status" value="1"/>
</dbReference>
<reference evidence="24" key="2">
    <citation type="journal article" date="2022" name="Sci. Total Environ.">
        <title>Prevalence, transmission, and molecular epidemiology of tet(X)-positive bacteria among humans, animals, and environmental niches in China: An epidemiological, and genomic-based study.</title>
        <authorList>
            <person name="Dong N."/>
            <person name="Zeng Y."/>
            <person name="Cai C."/>
            <person name="Sun C."/>
            <person name="Lu J."/>
            <person name="Liu C."/>
            <person name="Zhou H."/>
            <person name="Sun Q."/>
            <person name="Shu L."/>
            <person name="Wang H."/>
            <person name="Wang Y."/>
            <person name="Wang S."/>
            <person name="Wu C."/>
            <person name="Chan E.W."/>
            <person name="Chen G."/>
            <person name="Shen Z."/>
            <person name="Chen S."/>
            <person name="Zhang R."/>
        </authorList>
    </citation>
    <scope>NUCLEOTIDE SEQUENCE</scope>
    <source>
        <strain evidence="24">R1692</strain>
    </source>
</reference>
<dbReference type="PANTHER" id="PTHR11136">
    <property type="entry name" value="FOLYLPOLYGLUTAMATE SYNTHASE-RELATED"/>
    <property type="match status" value="1"/>
</dbReference>
<organism evidence="24 25">
    <name type="scientific">Sphingobacterium hotanense</name>
    <dbReference type="NCBI Taxonomy" id="649196"/>
    <lineage>
        <taxon>Bacteria</taxon>
        <taxon>Pseudomonadati</taxon>
        <taxon>Bacteroidota</taxon>
        <taxon>Sphingobacteriia</taxon>
        <taxon>Sphingobacteriales</taxon>
        <taxon>Sphingobacteriaceae</taxon>
        <taxon>Sphingobacterium</taxon>
    </lineage>
</organism>
<dbReference type="InterPro" id="IPR018109">
    <property type="entry name" value="Folylpolyglutamate_synth_CS"/>
</dbReference>
<dbReference type="EMBL" id="JACAGK010000070">
    <property type="protein sequence ID" value="MDM1050092.1"/>
    <property type="molecule type" value="Genomic_DNA"/>
</dbReference>
<name>A0ABT7NS72_9SPHI</name>
<dbReference type="NCBIfam" id="TIGR01499">
    <property type="entry name" value="folC"/>
    <property type="match status" value="1"/>
</dbReference>
<evidence type="ECO:0000256" key="12">
    <source>
        <dbReference type="ARBA" id="ARBA00022842"/>
    </source>
</evidence>
<comment type="catalytic activity">
    <reaction evidence="18">
        <text>10-formyltetrahydrofolyl-(gamma-L-Glu)(n) + L-glutamate + ATP = 10-formyltetrahydrofolyl-(gamma-L-Glu)(n+1) + ADP + phosphate + H(+)</text>
        <dbReference type="Rhea" id="RHEA:51904"/>
        <dbReference type="Rhea" id="RHEA-COMP:13088"/>
        <dbReference type="Rhea" id="RHEA-COMP:14300"/>
        <dbReference type="ChEBI" id="CHEBI:15378"/>
        <dbReference type="ChEBI" id="CHEBI:29985"/>
        <dbReference type="ChEBI" id="CHEBI:30616"/>
        <dbReference type="ChEBI" id="CHEBI:43474"/>
        <dbReference type="ChEBI" id="CHEBI:134413"/>
        <dbReference type="ChEBI" id="CHEBI:456216"/>
        <dbReference type="EC" id="6.3.2.17"/>
    </reaction>
</comment>
<comment type="pathway">
    <text evidence="3">Cofactor biosynthesis; tetrahydrofolylpolyglutamate biosynthesis.</text>
</comment>
<protein>
    <recommendedName>
        <fullName evidence="7">Dihydrofolate synthase/folylpolyglutamate synthase</fullName>
        <ecNumber evidence="5">6.3.2.12</ecNumber>
        <ecNumber evidence="6">6.3.2.17</ecNumber>
    </recommendedName>
    <alternativeName>
        <fullName evidence="16">Folylpoly-gamma-glutamate synthetase-dihydrofolate synthetase</fullName>
    </alternativeName>
    <alternativeName>
        <fullName evidence="14">Folylpolyglutamate synthetase</fullName>
    </alternativeName>
    <alternativeName>
        <fullName evidence="15">Tetrahydrofolylpolyglutamate synthase</fullName>
    </alternativeName>
</protein>
<comment type="catalytic activity">
    <reaction evidence="19">
        <text>(6R)-5,10-methylenetetrahydrofolyl-(gamma-L-Glu)(n) + L-glutamate + ATP = (6R)-5,10-methylenetetrahydrofolyl-(gamma-L-Glu)(n+1) + ADP + phosphate + H(+)</text>
        <dbReference type="Rhea" id="RHEA:51912"/>
        <dbReference type="Rhea" id="RHEA-COMP:13257"/>
        <dbReference type="Rhea" id="RHEA-COMP:13258"/>
        <dbReference type="ChEBI" id="CHEBI:15378"/>
        <dbReference type="ChEBI" id="CHEBI:29985"/>
        <dbReference type="ChEBI" id="CHEBI:30616"/>
        <dbReference type="ChEBI" id="CHEBI:43474"/>
        <dbReference type="ChEBI" id="CHEBI:136572"/>
        <dbReference type="ChEBI" id="CHEBI:456216"/>
        <dbReference type="EC" id="6.3.2.17"/>
    </reaction>
</comment>
<keyword evidence="10 21" id="KW-0547">Nucleotide-binding</keyword>
<dbReference type="EC" id="6.3.2.12" evidence="5"/>
<feature type="domain" description="Mur ligase C-terminal" evidence="22">
    <location>
        <begin position="304"/>
        <end position="421"/>
    </location>
</feature>
<evidence type="ECO:0000256" key="20">
    <source>
        <dbReference type="ARBA" id="ARBA00049161"/>
    </source>
</evidence>
<evidence type="ECO:0000256" key="11">
    <source>
        <dbReference type="ARBA" id="ARBA00022840"/>
    </source>
</evidence>
<evidence type="ECO:0000256" key="14">
    <source>
        <dbReference type="ARBA" id="ARBA00030048"/>
    </source>
</evidence>
<keyword evidence="11 21" id="KW-0067">ATP-binding</keyword>
<keyword evidence="8 21" id="KW-0436">Ligase</keyword>
<dbReference type="EC" id="6.3.2.17" evidence="6"/>
<keyword evidence="9" id="KW-0479">Metal-binding</keyword>
<evidence type="ECO:0000256" key="10">
    <source>
        <dbReference type="ARBA" id="ARBA00022741"/>
    </source>
</evidence>
<evidence type="ECO:0000256" key="1">
    <source>
        <dbReference type="ARBA" id="ARBA00002714"/>
    </source>
</evidence>
<evidence type="ECO:0000256" key="9">
    <source>
        <dbReference type="ARBA" id="ARBA00022723"/>
    </source>
</evidence>
<evidence type="ECO:0000256" key="21">
    <source>
        <dbReference type="PIRNR" id="PIRNR001563"/>
    </source>
</evidence>
<accession>A0ABT7NS72</accession>
<evidence type="ECO:0000256" key="17">
    <source>
        <dbReference type="ARBA" id="ARBA00047493"/>
    </source>
</evidence>
<evidence type="ECO:0000256" key="15">
    <source>
        <dbReference type="ARBA" id="ARBA00030592"/>
    </source>
</evidence>
<dbReference type="PROSITE" id="PS01012">
    <property type="entry name" value="FOLYLPOLYGLU_SYNT_2"/>
    <property type="match status" value="1"/>
</dbReference>
<evidence type="ECO:0000259" key="22">
    <source>
        <dbReference type="Pfam" id="PF02875"/>
    </source>
</evidence>
<dbReference type="InterPro" id="IPR001645">
    <property type="entry name" value="Folylpolyglutamate_synth"/>
</dbReference>
<evidence type="ECO:0000256" key="4">
    <source>
        <dbReference type="ARBA" id="ARBA00008276"/>
    </source>
</evidence>
<dbReference type="Gene3D" id="3.40.1190.10">
    <property type="entry name" value="Mur-like, catalytic domain"/>
    <property type="match status" value="1"/>
</dbReference>
<comment type="function">
    <text evidence="1">Functions in two distinct reactions of the de novo folate biosynthetic pathway. Catalyzes the addition of a glutamate residue to dihydropteroate (7,8-dihydropteroate or H2Pte) to form dihydrofolate (7,8-dihydrofolate monoglutamate or H2Pte-Glu). Also catalyzes successive additions of L-glutamate to tetrahydrofolate or 10-formyltetrahydrofolate or 5,10-methylenetetrahydrofolate, leading to folylpolyglutamate derivatives.</text>
</comment>
<dbReference type="RefSeq" id="WP_286652255.1">
    <property type="nucleotide sequence ID" value="NZ_JACAGK010000070.1"/>
</dbReference>
<dbReference type="Gene3D" id="3.90.190.20">
    <property type="entry name" value="Mur ligase, C-terminal domain"/>
    <property type="match status" value="1"/>
</dbReference>
<comment type="catalytic activity">
    <reaction evidence="17">
        <text>(6S)-5,6,7,8-tetrahydrofolyl-(gamma-L-Glu)(n) + L-glutamate + ATP = (6S)-5,6,7,8-tetrahydrofolyl-(gamma-L-Glu)(n+1) + ADP + phosphate + H(+)</text>
        <dbReference type="Rhea" id="RHEA:10580"/>
        <dbReference type="Rhea" id="RHEA-COMP:14738"/>
        <dbReference type="Rhea" id="RHEA-COMP:14740"/>
        <dbReference type="ChEBI" id="CHEBI:15378"/>
        <dbReference type="ChEBI" id="CHEBI:29985"/>
        <dbReference type="ChEBI" id="CHEBI:30616"/>
        <dbReference type="ChEBI" id="CHEBI:43474"/>
        <dbReference type="ChEBI" id="CHEBI:141005"/>
        <dbReference type="ChEBI" id="CHEBI:456216"/>
        <dbReference type="EC" id="6.3.2.17"/>
    </reaction>
</comment>
<dbReference type="Pfam" id="PF08245">
    <property type="entry name" value="Mur_ligase_M"/>
    <property type="match status" value="1"/>
</dbReference>
<evidence type="ECO:0000256" key="5">
    <source>
        <dbReference type="ARBA" id="ARBA00013023"/>
    </source>
</evidence>
<evidence type="ECO:0000313" key="25">
    <source>
        <dbReference type="Proteomes" id="UP001170954"/>
    </source>
</evidence>
<keyword evidence="12" id="KW-0460">Magnesium</keyword>
<sequence length="433" mass="48070">MKTFAEVIEYLYARLPMFTRDGASAINPDVDKTLLFCEALGNPHQQFKSIHIAGTNGKGSTSHMMASVFAASGYKTGLYTSPHLVDFRERIRIDGQMIPEQRVIDFINGHKDLIEEIKPSFFEVTVAMAFDFFAKEKVDIAIIEVGLGGRLDSTNIIKPELCMITNIGMDHMNILGDTLEEIAGEKAGIIKPNTPVVNSERQESIQHVFVEKAEENNAPLYFANDYYQVNGLERKADGLHLSINNKEDNSTSAWHLDLAGGYQQKNILGVLCAIDQLRAMGFNLPEEQVAYGLSHVQESTGLRGRWQTLSTKPWIICDTGHNEDGIREVLANLATLSYTKLHFVFGAMRDKDLSHILPQLPKDAIYYFAAPDMPRAMPADQLKELAATFGLRGQSYASISTAFLAAKEASKEKELIFIGGSTFVVADVLTNHF</sequence>
<dbReference type="InterPro" id="IPR013221">
    <property type="entry name" value="Mur_ligase_cen"/>
</dbReference>
<dbReference type="InterPro" id="IPR036615">
    <property type="entry name" value="Mur_ligase_C_dom_sf"/>
</dbReference>
<evidence type="ECO:0000256" key="3">
    <source>
        <dbReference type="ARBA" id="ARBA00005150"/>
    </source>
</evidence>
<keyword evidence="25" id="KW-1185">Reference proteome</keyword>
<evidence type="ECO:0000256" key="13">
    <source>
        <dbReference type="ARBA" id="ARBA00022909"/>
    </source>
</evidence>
<evidence type="ECO:0000256" key="2">
    <source>
        <dbReference type="ARBA" id="ARBA00004799"/>
    </source>
</evidence>
<dbReference type="SUPFAM" id="SSF53244">
    <property type="entry name" value="MurD-like peptide ligases, peptide-binding domain"/>
    <property type="match status" value="1"/>
</dbReference>
<evidence type="ECO:0000256" key="18">
    <source>
        <dbReference type="ARBA" id="ARBA00047808"/>
    </source>
</evidence>
<evidence type="ECO:0000256" key="8">
    <source>
        <dbReference type="ARBA" id="ARBA00022598"/>
    </source>
</evidence>
<evidence type="ECO:0000256" key="16">
    <source>
        <dbReference type="ARBA" id="ARBA00032510"/>
    </source>
</evidence>
<dbReference type="InterPro" id="IPR036565">
    <property type="entry name" value="Mur-like_cat_sf"/>
</dbReference>
<comment type="similarity">
    <text evidence="4 21">Belongs to the folylpolyglutamate synthase family.</text>
</comment>
<evidence type="ECO:0000256" key="19">
    <source>
        <dbReference type="ARBA" id="ARBA00049035"/>
    </source>
</evidence>
<evidence type="ECO:0000256" key="6">
    <source>
        <dbReference type="ARBA" id="ARBA00013025"/>
    </source>
</evidence>
<gene>
    <name evidence="24" type="ORF">HX018_17785</name>
</gene>
<comment type="caution">
    <text evidence="24">The sequence shown here is derived from an EMBL/GenBank/DDBJ whole genome shotgun (WGS) entry which is preliminary data.</text>
</comment>
<evidence type="ECO:0000256" key="7">
    <source>
        <dbReference type="ARBA" id="ARBA00019357"/>
    </source>
</evidence>
<evidence type="ECO:0000259" key="23">
    <source>
        <dbReference type="Pfam" id="PF08245"/>
    </source>
</evidence>
<comment type="pathway">
    <text evidence="2">Cofactor biosynthesis; tetrahydrofolate biosynthesis; 7,8-dihydrofolate from 2-amino-4-hydroxy-6-hydroxymethyl-7,8-dihydropteridine diphosphate and 4-aminobenzoate: step 2/2.</text>
</comment>
<evidence type="ECO:0000313" key="24">
    <source>
        <dbReference type="EMBL" id="MDM1050092.1"/>
    </source>
</evidence>
<dbReference type="InterPro" id="IPR004101">
    <property type="entry name" value="Mur_ligase_C"/>
</dbReference>
<keyword evidence="13" id="KW-0289">Folate biosynthesis</keyword>
<comment type="catalytic activity">
    <reaction evidence="20">
        <text>7,8-dihydropteroate + L-glutamate + ATP = 7,8-dihydrofolate + ADP + phosphate + H(+)</text>
        <dbReference type="Rhea" id="RHEA:23584"/>
        <dbReference type="ChEBI" id="CHEBI:15378"/>
        <dbReference type="ChEBI" id="CHEBI:17839"/>
        <dbReference type="ChEBI" id="CHEBI:29985"/>
        <dbReference type="ChEBI" id="CHEBI:30616"/>
        <dbReference type="ChEBI" id="CHEBI:43474"/>
        <dbReference type="ChEBI" id="CHEBI:57451"/>
        <dbReference type="ChEBI" id="CHEBI:456216"/>
        <dbReference type="EC" id="6.3.2.12"/>
    </reaction>
</comment>
<dbReference type="Pfam" id="PF02875">
    <property type="entry name" value="Mur_ligase_C"/>
    <property type="match status" value="1"/>
</dbReference>
<reference evidence="24" key="1">
    <citation type="submission" date="2020-06" db="EMBL/GenBank/DDBJ databases">
        <authorList>
            <person name="Dong N."/>
        </authorList>
    </citation>
    <scope>NUCLEOTIDE SEQUENCE</scope>
    <source>
        <strain evidence="24">R1692</strain>
    </source>
</reference>
<feature type="domain" description="Mur ligase central" evidence="23">
    <location>
        <begin position="52"/>
        <end position="273"/>
    </location>
</feature>
<proteinExistence type="inferred from homology"/>
<dbReference type="SUPFAM" id="SSF53623">
    <property type="entry name" value="MurD-like peptide ligases, catalytic domain"/>
    <property type="match status" value="1"/>
</dbReference>
<dbReference type="Proteomes" id="UP001170954">
    <property type="component" value="Unassembled WGS sequence"/>
</dbReference>